<dbReference type="Pfam" id="PF10722">
    <property type="entry name" value="YbjN"/>
    <property type="match status" value="1"/>
</dbReference>
<sequence>MNRLTAALLCGALVLVLAPAPAFAATVAGSSKDAKIFRSVTEQDLTEVVTGEGHAVDEAHPFDAPSVQGKTADGLIFVLMGTDCDVRDVPGCQGIMMQVRYDSDESVTIENVNQANLDEAAIATWWDKENETVGFTRYMVLDGGVTWLNIRQNLRVLLSVHGTAVDDVFP</sequence>
<gene>
    <name evidence="2" type="ORF">P0Y56_00490</name>
</gene>
<name>A0AAJ5X306_9SPHN</name>
<dbReference type="InterPro" id="IPR019660">
    <property type="entry name" value="Put_sensory_transdc_reg_YbjN"/>
</dbReference>
<dbReference type="Proteomes" id="UP001218362">
    <property type="component" value="Chromosome"/>
</dbReference>
<dbReference type="KEGG" id="acob:P0Y56_00490"/>
<keyword evidence="1" id="KW-0732">Signal</keyword>
<organism evidence="2 3">
    <name type="scientific">Candidatus Andeanibacterium colombiense</name>
    <dbReference type="NCBI Taxonomy" id="3121345"/>
    <lineage>
        <taxon>Bacteria</taxon>
        <taxon>Pseudomonadati</taxon>
        <taxon>Pseudomonadota</taxon>
        <taxon>Alphaproteobacteria</taxon>
        <taxon>Sphingomonadales</taxon>
        <taxon>Sphingomonadaceae</taxon>
        <taxon>Candidatus Andeanibacterium</taxon>
    </lineage>
</organism>
<feature type="signal peptide" evidence="1">
    <location>
        <begin position="1"/>
        <end position="24"/>
    </location>
</feature>
<accession>A0AAJ5X306</accession>
<evidence type="ECO:0000313" key="2">
    <source>
        <dbReference type="EMBL" id="WEK46800.1"/>
    </source>
</evidence>
<evidence type="ECO:0000256" key="1">
    <source>
        <dbReference type="SAM" id="SignalP"/>
    </source>
</evidence>
<protein>
    <recommendedName>
        <fullName evidence="4">YbjN domain-containing protein</fullName>
    </recommendedName>
</protein>
<evidence type="ECO:0008006" key="4">
    <source>
        <dbReference type="Google" id="ProtNLM"/>
    </source>
</evidence>
<reference evidence="2" key="1">
    <citation type="submission" date="2023-03" db="EMBL/GenBank/DDBJ databases">
        <title>Andean soil-derived lignocellulolytic bacterial consortium as a source of novel taxa and putative plastic-active enzymes.</title>
        <authorList>
            <person name="Diaz-Garcia L."/>
            <person name="Chuvochina M."/>
            <person name="Feuerriegel G."/>
            <person name="Bunk B."/>
            <person name="Sproer C."/>
            <person name="Streit W.R."/>
            <person name="Rodriguez L.M."/>
            <person name="Overmann J."/>
            <person name="Jimenez D.J."/>
        </authorList>
    </citation>
    <scope>NUCLEOTIDE SEQUENCE</scope>
    <source>
        <strain evidence="2">MAG 26</strain>
    </source>
</reference>
<evidence type="ECO:0000313" key="3">
    <source>
        <dbReference type="Proteomes" id="UP001218362"/>
    </source>
</evidence>
<dbReference type="EMBL" id="CP119316">
    <property type="protein sequence ID" value="WEK46800.1"/>
    <property type="molecule type" value="Genomic_DNA"/>
</dbReference>
<dbReference type="AlphaFoldDB" id="A0AAJ5X306"/>
<feature type="chain" id="PRO_5042495000" description="YbjN domain-containing protein" evidence="1">
    <location>
        <begin position="25"/>
        <end position="170"/>
    </location>
</feature>
<proteinExistence type="predicted"/>